<dbReference type="STRING" id="415015.SAMN05660462_00870"/>
<keyword evidence="3" id="KW-1185">Reference proteome</keyword>
<feature type="transmembrane region" description="Helical" evidence="1">
    <location>
        <begin position="28"/>
        <end position="57"/>
    </location>
</feature>
<gene>
    <name evidence="2" type="ORF">SAMN05660462_00870</name>
</gene>
<evidence type="ECO:0000313" key="2">
    <source>
        <dbReference type="EMBL" id="SDY77607.1"/>
    </source>
</evidence>
<evidence type="ECO:0000313" key="3">
    <source>
        <dbReference type="Proteomes" id="UP000198625"/>
    </source>
</evidence>
<proteinExistence type="predicted"/>
<dbReference type="AlphaFoldDB" id="A0A1H3MLP6"/>
<dbReference type="RefSeq" id="WP_176967868.1">
    <property type="nucleotide sequence ID" value="NZ_FNQE01000007.1"/>
</dbReference>
<dbReference type="Proteomes" id="UP000198625">
    <property type="component" value="Unassembled WGS sequence"/>
</dbReference>
<organism evidence="2 3">
    <name type="scientific">Proteiniborus ethanoligenes</name>
    <dbReference type="NCBI Taxonomy" id="415015"/>
    <lineage>
        <taxon>Bacteria</taxon>
        <taxon>Bacillati</taxon>
        <taxon>Bacillota</taxon>
        <taxon>Clostridia</taxon>
        <taxon>Eubacteriales</taxon>
        <taxon>Proteiniborus</taxon>
    </lineage>
</organism>
<dbReference type="EMBL" id="FNQE01000007">
    <property type="protein sequence ID" value="SDY77607.1"/>
    <property type="molecule type" value="Genomic_DNA"/>
</dbReference>
<accession>A0A1H3MLP6</accession>
<reference evidence="2 3" key="1">
    <citation type="submission" date="2016-10" db="EMBL/GenBank/DDBJ databases">
        <authorList>
            <person name="de Groot N.N."/>
        </authorList>
    </citation>
    <scope>NUCLEOTIDE SEQUENCE [LARGE SCALE GENOMIC DNA]</scope>
    <source>
        <strain evidence="2 3">DSM 21650</strain>
    </source>
</reference>
<keyword evidence="1" id="KW-0472">Membrane</keyword>
<protein>
    <submittedName>
        <fullName evidence="2">Uncharacterized protein</fullName>
    </submittedName>
</protein>
<sequence>MFKKKKELFKKVELDESKKDVRLEKGDFLAIAIALSFYMVPALIGVFALIALIVWIIF</sequence>
<keyword evidence="1" id="KW-1133">Transmembrane helix</keyword>
<keyword evidence="1" id="KW-0812">Transmembrane</keyword>
<name>A0A1H3MLP6_9FIRM</name>
<evidence type="ECO:0000256" key="1">
    <source>
        <dbReference type="SAM" id="Phobius"/>
    </source>
</evidence>